<organism evidence="2 3">
    <name type="scientific">Undibacterium aquatile</name>
    <dbReference type="NCBI Taxonomy" id="1537398"/>
    <lineage>
        <taxon>Bacteria</taxon>
        <taxon>Pseudomonadati</taxon>
        <taxon>Pseudomonadota</taxon>
        <taxon>Betaproteobacteria</taxon>
        <taxon>Burkholderiales</taxon>
        <taxon>Oxalobacteraceae</taxon>
        <taxon>Undibacterium</taxon>
    </lineage>
</organism>
<dbReference type="RefSeq" id="WP_190480386.1">
    <property type="nucleotide sequence ID" value="NZ_JACOFT010000005.1"/>
</dbReference>
<keyword evidence="3" id="KW-1185">Reference proteome</keyword>
<evidence type="ECO:0000313" key="2">
    <source>
        <dbReference type="EMBL" id="MBC3812568.1"/>
    </source>
</evidence>
<protein>
    <submittedName>
        <fullName evidence="2">VOC family protein</fullName>
    </submittedName>
</protein>
<comment type="caution">
    <text evidence="2">The sequence shown here is derived from an EMBL/GenBank/DDBJ whole genome shotgun (WGS) entry which is preliminary data.</text>
</comment>
<dbReference type="InterPro" id="IPR004360">
    <property type="entry name" value="Glyas_Fos-R_dOase_dom"/>
</dbReference>
<dbReference type="SUPFAM" id="SSF54593">
    <property type="entry name" value="Glyoxalase/Bleomycin resistance protein/Dihydroxybiphenyl dioxygenase"/>
    <property type="match status" value="1"/>
</dbReference>
<dbReference type="Pfam" id="PF00903">
    <property type="entry name" value="Glyoxalase"/>
    <property type="match status" value="1"/>
</dbReference>
<dbReference type="PANTHER" id="PTHR35006:SF2">
    <property type="entry name" value="GLYOXALASE FAMILY PROTEIN (AFU_ORTHOLOGUE AFUA_5G14830)"/>
    <property type="match status" value="1"/>
</dbReference>
<proteinExistence type="predicted"/>
<dbReference type="CDD" id="cd07262">
    <property type="entry name" value="VOC_like"/>
    <property type="match status" value="1"/>
</dbReference>
<dbReference type="Gene3D" id="3.10.180.10">
    <property type="entry name" value="2,3-Dihydroxybiphenyl 1,2-Dioxygenase, domain 1"/>
    <property type="match status" value="1"/>
</dbReference>
<dbReference type="InterPro" id="IPR029068">
    <property type="entry name" value="Glyas_Bleomycin-R_OHBP_Dase"/>
</dbReference>
<dbReference type="Proteomes" id="UP000637632">
    <property type="component" value="Unassembled WGS sequence"/>
</dbReference>
<reference evidence="2 3" key="1">
    <citation type="submission" date="2020-08" db="EMBL/GenBank/DDBJ databases">
        <title>Novel species isolated from subtropical streams in China.</title>
        <authorList>
            <person name="Lu H."/>
        </authorList>
    </citation>
    <scope>NUCLEOTIDE SEQUENCE [LARGE SCALE GENOMIC DNA]</scope>
    <source>
        <strain evidence="2 3">CCTCC AB 2015119</strain>
    </source>
</reference>
<gene>
    <name evidence="2" type="ORF">H8K26_14060</name>
</gene>
<feature type="domain" description="VOC" evidence="1">
    <location>
        <begin position="1"/>
        <end position="128"/>
    </location>
</feature>
<dbReference type="EMBL" id="JACOFT010000005">
    <property type="protein sequence ID" value="MBC3812568.1"/>
    <property type="molecule type" value="Genomic_DNA"/>
</dbReference>
<name>A0ABR6XI52_9BURK</name>
<dbReference type="InterPro" id="IPR037523">
    <property type="entry name" value="VOC_core"/>
</dbReference>
<evidence type="ECO:0000313" key="3">
    <source>
        <dbReference type="Proteomes" id="UP000637632"/>
    </source>
</evidence>
<dbReference type="PANTHER" id="PTHR35006">
    <property type="entry name" value="GLYOXALASE FAMILY PROTEIN (AFU_ORTHOLOGUE AFUA_5G14830)"/>
    <property type="match status" value="1"/>
</dbReference>
<evidence type="ECO:0000259" key="1">
    <source>
        <dbReference type="PROSITE" id="PS51819"/>
    </source>
</evidence>
<sequence>MIDHLSTYATDYPATKLFYEAAFAPLGYTVQMEFVAEWNADFPTQRMCAFGVNGKPTFWIIETKEKSTPRHVAFSAASRDAVDQFYAQAMTHGGKDNGQPGLRPHYHENYYGAFTIDPDGNNVEAVCHAPV</sequence>
<dbReference type="PROSITE" id="PS51819">
    <property type="entry name" value="VOC"/>
    <property type="match status" value="1"/>
</dbReference>
<accession>A0ABR6XI52</accession>